<accession>S9VT07</accession>
<name>S9VT07_9TRYP</name>
<feature type="region of interest" description="Disordered" evidence="1">
    <location>
        <begin position="1"/>
        <end position="21"/>
    </location>
</feature>
<organism evidence="2 4">
    <name type="scientific">Strigomonas culicis</name>
    <dbReference type="NCBI Taxonomy" id="28005"/>
    <lineage>
        <taxon>Eukaryota</taxon>
        <taxon>Discoba</taxon>
        <taxon>Euglenozoa</taxon>
        <taxon>Kinetoplastea</taxon>
        <taxon>Metakinetoplastina</taxon>
        <taxon>Trypanosomatida</taxon>
        <taxon>Trypanosomatidae</taxon>
        <taxon>Strigomonadinae</taxon>
        <taxon>Strigomonas</taxon>
    </lineage>
</organism>
<dbReference type="InterPro" id="IPR013320">
    <property type="entry name" value="ConA-like_dom_sf"/>
</dbReference>
<comment type="caution">
    <text evidence="2">The sequence shown here is derived from an EMBL/GenBank/DDBJ whole genome shotgun (WGS) entry which is preliminary data.</text>
</comment>
<proteinExistence type="predicted"/>
<evidence type="ECO:0000256" key="1">
    <source>
        <dbReference type="SAM" id="MobiDB-lite"/>
    </source>
</evidence>
<keyword evidence="4" id="KW-1185">Reference proteome</keyword>
<dbReference type="EMBL" id="ATMH01004170">
    <property type="protein sequence ID" value="EPY30231.1"/>
    <property type="molecule type" value="Genomic_DNA"/>
</dbReference>
<protein>
    <submittedName>
        <fullName evidence="2">Uncharacterized protein</fullName>
    </submittedName>
</protein>
<dbReference type="EMBL" id="ATMH01000575">
    <property type="protein sequence ID" value="EPY36450.1"/>
    <property type="molecule type" value="Genomic_DNA"/>
</dbReference>
<dbReference type="Gene3D" id="2.60.120.920">
    <property type="match status" value="1"/>
</dbReference>
<dbReference type="InterPro" id="IPR043136">
    <property type="entry name" value="B30.2/SPRY_sf"/>
</dbReference>
<evidence type="ECO:0000313" key="4">
    <source>
        <dbReference type="Proteomes" id="UP000015354"/>
    </source>
</evidence>
<dbReference type="OrthoDB" id="276077at2759"/>
<reference evidence="2" key="2">
    <citation type="submission" date="2013-03" db="EMBL/GenBank/DDBJ databases">
        <authorList>
            <person name="Motta M.C.M."/>
            <person name="Martins A.C.A."/>
            <person name="Preta C.M.C.C."/>
            <person name="Silva R."/>
            <person name="de Souza S.S."/>
            <person name="Klein C.C."/>
            <person name="de Almeida L.G.P."/>
            <person name="Cunha O.L."/>
            <person name="Colabardini A.C."/>
            <person name="Lima B.A."/>
            <person name="Machado C.R."/>
            <person name="Soares C.M.A."/>
            <person name="de Menezes C.B.A."/>
            <person name="Bartolomeu D.C."/>
            <person name="Grisard E.C."/>
            <person name="Fantinatti-Garboggini F."/>
            <person name="Rodrigues-Luiz G.F."/>
            <person name="Wagner G."/>
            <person name="Goldman G.H."/>
            <person name="Fietto J.L.R."/>
            <person name="Ciapina L.P."/>
            <person name="Brocchi M."/>
            <person name="Elias M.C."/>
            <person name="Goldman M.H.S."/>
            <person name="Sagot M.-F."/>
            <person name="Pereira M."/>
            <person name="Stoco P.H."/>
            <person name="Teixeira S.M.R."/>
            <person name="de Mendonca-Neto R.P."/>
            <person name="Maciel T.E.F."/>
            <person name="Mendes T.A.O."/>
            <person name="Urmenyi T.P."/>
            <person name="Teixeira M.M.G."/>
            <person name="de Camargo E.F.P."/>
            <person name="de Sousa W."/>
            <person name="Schenkman S."/>
            <person name="de Vasconcelos A.T.R."/>
        </authorList>
    </citation>
    <scope>NUCLEOTIDE SEQUENCE</scope>
</reference>
<sequence>MIMSVQRNGKPAALKDDPAGANASPRAYLPVTASTVRSVTFKWTRASPIYKLDGAKATHRGGSVHPYAPVIGNLELRPNTGKYYFEYRVNTDNCRIGFCSDTVYGAGEVLGGEFGAAADLTSPSVASVPSYLQQIGAVPRPGRERVAHFEVQTSKSYVSQNFHKHLWRLFVAGSGALFSFVVDTDEGVVQLFVDKVYQGVVFDGSAGLKGSTLYPCVGISGCDIHNRSIGEGFQSVVVSPAHPFDCIY</sequence>
<evidence type="ECO:0000313" key="3">
    <source>
        <dbReference type="EMBL" id="EPY36450.1"/>
    </source>
</evidence>
<dbReference type="SUPFAM" id="SSF49899">
    <property type="entry name" value="Concanavalin A-like lectins/glucanases"/>
    <property type="match status" value="1"/>
</dbReference>
<evidence type="ECO:0000313" key="2">
    <source>
        <dbReference type="EMBL" id="EPY30231.1"/>
    </source>
</evidence>
<reference evidence="2 4" key="1">
    <citation type="journal article" date="2013" name="PLoS ONE">
        <title>Predicting the Proteins of Angomonas deanei, Strigomonas culicis and Their Respective Endosymbionts Reveals New Aspects of the Trypanosomatidae Family.</title>
        <authorList>
            <person name="Motta M.C."/>
            <person name="Martins A.C."/>
            <person name="de Souza S.S."/>
            <person name="Catta-Preta C.M."/>
            <person name="Silva R."/>
            <person name="Klein C.C."/>
            <person name="de Almeida L.G."/>
            <person name="de Lima Cunha O."/>
            <person name="Ciapina L.P."/>
            <person name="Brocchi M."/>
            <person name="Colabardini A.C."/>
            <person name="de Araujo Lima B."/>
            <person name="Machado C.R."/>
            <person name="de Almeida Soares C.M."/>
            <person name="Probst C.M."/>
            <person name="de Menezes C.B."/>
            <person name="Thompson C.E."/>
            <person name="Bartholomeu D.C."/>
            <person name="Gradia D.F."/>
            <person name="Pavoni D.P."/>
            <person name="Grisard E.C."/>
            <person name="Fantinatti-Garboggini F."/>
            <person name="Marchini F.K."/>
            <person name="Rodrigues-Luiz G.F."/>
            <person name="Wagner G."/>
            <person name="Goldman G.H."/>
            <person name="Fietto J.L."/>
            <person name="Elias M.C."/>
            <person name="Goldman M.H."/>
            <person name="Sagot M.F."/>
            <person name="Pereira M."/>
            <person name="Stoco P.H."/>
            <person name="de Mendonca-Neto R.P."/>
            <person name="Teixeira S.M."/>
            <person name="Maciel T.E."/>
            <person name="de Oliveira Mendes T.A."/>
            <person name="Urmenyi T.P."/>
            <person name="de Souza W."/>
            <person name="Schenkman S."/>
            <person name="de Vasconcelos A.T."/>
        </authorList>
    </citation>
    <scope>NUCLEOTIDE SEQUENCE [LARGE SCALE GENOMIC DNA]</scope>
</reference>
<gene>
    <name evidence="3" type="ORF">STCU_00575</name>
    <name evidence="2" type="ORF">STCU_04170</name>
</gene>
<dbReference type="Proteomes" id="UP000015354">
    <property type="component" value="Unassembled WGS sequence"/>
</dbReference>
<dbReference type="AlphaFoldDB" id="S9VT07"/>